<keyword evidence="2 7" id="KW-0812">Transmembrane</keyword>
<protein>
    <recommendedName>
        <fullName evidence="8">Rhodopsin domain-containing protein</fullName>
    </recommendedName>
</protein>
<keyword evidence="3 7" id="KW-1133">Transmembrane helix</keyword>
<dbReference type="InterPro" id="IPR052337">
    <property type="entry name" value="SAT4-like"/>
</dbReference>
<evidence type="ECO:0000256" key="4">
    <source>
        <dbReference type="ARBA" id="ARBA00023136"/>
    </source>
</evidence>
<gene>
    <name evidence="9" type="ORF">G7Z17_g3963</name>
</gene>
<dbReference type="EMBL" id="JAANBB010000053">
    <property type="protein sequence ID" value="KAF7552937.1"/>
    <property type="molecule type" value="Genomic_DNA"/>
</dbReference>
<evidence type="ECO:0000259" key="8">
    <source>
        <dbReference type="Pfam" id="PF20684"/>
    </source>
</evidence>
<evidence type="ECO:0000256" key="2">
    <source>
        <dbReference type="ARBA" id="ARBA00022692"/>
    </source>
</evidence>
<dbReference type="PANTHER" id="PTHR33048">
    <property type="entry name" value="PTH11-LIKE INTEGRAL MEMBRANE PROTEIN (AFU_ORTHOLOGUE AFUA_5G11245)"/>
    <property type="match status" value="1"/>
</dbReference>
<feature type="transmembrane region" description="Helical" evidence="7">
    <location>
        <begin position="106"/>
        <end position="129"/>
    </location>
</feature>
<feature type="domain" description="Rhodopsin" evidence="8">
    <location>
        <begin position="47"/>
        <end position="238"/>
    </location>
</feature>
<evidence type="ECO:0000256" key="3">
    <source>
        <dbReference type="ARBA" id="ARBA00022989"/>
    </source>
</evidence>
<evidence type="ECO:0000256" key="7">
    <source>
        <dbReference type="SAM" id="Phobius"/>
    </source>
</evidence>
<keyword evidence="10" id="KW-1185">Reference proteome</keyword>
<dbReference type="InterPro" id="IPR049326">
    <property type="entry name" value="Rhodopsin_dom_fungi"/>
</dbReference>
<comment type="caution">
    <text evidence="9">The sequence shown here is derived from an EMBL/GenBank/DDBJ whole genome shotgun (WGS) entry which is preliminary data.</text>
</comment>
<feature type="region of interest" description="Disordered" evidence="6">
    <location>
        <begin position="324"/>
        <end position="346"/>
    </location>
</feature>
<dbReference type="Pfam" id="PF20684">
    <property type="entry name" value="Fung_rhodopsin"/>
    <property type="match status" value="1"/>
</dbReference>
<comment type="subcellular location">
    <subcellularLocation>
        <location evidence="1">Membrane</location>
        <topology evidence="1">Multi-pass membrane protein</topology>
    </subcellularLocation>
</comment>
<evidence type="ECO:0000256" key="1">
    <source>
        <dbReference type="ARBA" id="ARBA00004141"/>
    </source>
</evidence>
<evidence type="ECO:0000313" key="10">
    <source>
        <dbReference type="Proteomes" id="UP000722485"/>
    </source>
</evidence>
<dbReference type="AlphaFoldDB" id="A0A9P5HBK1"/>
<feature type="region of interest" description="Disordered" evidence="6">
    <location>
        <begin position="269"/>
        <end position="297"/>
    </location>
</feature>
<proteinExistence type="inferred from homology"/>
<evidence type="ECO:0000256" key="5">
    <source>
        <dbReference type="ARBA" id="ARBA00038359"/>
    </source>
</evidence>
<dbReference type="OrthoDB" id="5329176at2759"/>
<keyword evidence="4 7" id="KW-0472">Membrane</keyword>
<feature type="compositionally biased region" description="Basic and acidic residues" evidence="6">
    <location>
        <begin position="328"/>
        <end position="346"/>
    </location>
</feature>
<evidence type="ECO:0000313" key="9">
    <source>
        <dbReference type="EMBL" id="KAF7552937.1"/>
    </source>
</evidence>
<sequence length="369" mass="40766">MTITVDPVILAAFGPPPDGLDIEEQLVVKHNVAVSVSFGLAVVSVALRLYMRRLKGAHLWFDDYAIIFSTFCCGATVAITVLAGKYGAGEHIWVSNIPRIMNLSKVIYAEGYIYGLSVTTTKISILLLYRRLLSSASSLKSLFFILYWLALFLAIAYPIVLWVTLSTACTPISYYWNQYIGAEGHCINIKLFFLALGIINMLNDVMILIVPIPRILELQLSKRLKISTICIMLLGGFIEPSVAIISACLPTFAPLFRFKNSHRSGSNPYYISDKTDASRKGTQVPNNMRNPGRFGMSSPGIRNNTTRYIIEEDEVELTCKVAGGDAVSSHEGESKRNSREDRGIVEHCDSGKIVDVNSGCDNRDFESSA</sequence>
<feature type="compositionally biased region" description="Polar residues" evidence="6">
    <location>
        <begin position="280"/>
        <end position="289"/>
    </location>
</feature>
<dbReference type="Proteomes" id="UP000722485">
    <property type="component" value="Unassembled WGS sequence"/>
</dbReference>
<feature type="transmembrane region" description="Helical" evidence="7">
    <location>
        <begin position="141"/>
        <end position="165"/>
    </location>
</feature>
<organism evidence="9 10">
    <name type="scientific">Cylindrodendrum hubeiense</name>
    <dbReference type="NCBI Taxonomy" id="595255"/>
    <lineage>
        <taxon>Eukaryota</taxon>
        <taxon>Fungi</taxon>
        <taxon>Dikarya</taxon>
        <taxon>Ascomycota</taxon>
        <taxon>Pezizomycotina</taxon>
        <taxon>Sordariomycetes</taxon>
        <taxon>Hypocreomycetidae</taxon>
        <taxon>Hypocreales</taxon>
        <taxon>Nectriaceae</taxon>
        <taxon>Cylindrodendrum</taxon>
    </lineage>
</organism>
<dbReference type="GO" id="GO:0016020">
    <property type="term" value="C:membrane"/>
    <property type="evidence" value="ECO:0007669"/>
    <property type="project" value="UniProtKB-SubCell"/>
</dbReference>
<comment type="similarity">
    <text evidence="5">Belongs to the SAT4 family.</text>
</comment>
<name>A0A9P5HBK1_9HYPO</name>
<dbReference type="PANTHER" id="PTHR33048:SF47">
    <property type="entry name" value="INTEGRAL MEMBRANE PROTEIN-RELATED"/>
    <property type="match status" value="1"/>
</dbReference>
<feature type="transmembrane region" description="Helical" evidence="7">
    <location>
        <begin position="231"/>
        <end position="256"/>
    </location>
</feature>
<accession>A0A9P5HBK1</accession>
<feature type="transmembrane region" description="Helical" evidence="7">
    <location>
        <begin position="32"/>
        <end position="51"/>
    </location>
</feature>
<feature type="transmembrane region" description="Helical" evidence="7">
    <location>
        <begin position="63"/>
        <end position="86"/>
    </location>
</feature>
<reference evidence="9" key="1">
    <citation type="submission" date="2020-03" db="EMBL/GenBank/DDBJ databases">
        <title>Draft Genome Sequence of Cylindrodendrum hubeiense.</title>
        <authorList>
            <person name="Buettner E."/>
            <person name="Kellner H."/>
        </authorList>
    </citation>
    <scope>NUCLEOTIDE SEQUENCE</scope>
    <source>
        <strain evidence="9">IHI 201604</strain>
    </source>
</reference>
<evidence type="ECO:0000256" key="6">
    <source>
        <dbReference type="SAM" id="MobiDB-lite"/>
    </source>
</evidence>
<feature type="transmembrane region" description="Helical" evidence="7">
    <location>
        <begin position="191"/>
        <end position="210"/>
    </location>
</feature>